<protein>
    <submittedName>
        <fullName evidence="2">Uncharacterized protein</fullName>
    </submittedName>
</protein>
<reference key="2">
    <citation type="submission" date="2011-04" db="EMBL/GenBank/DDBJ databases">
        <title>Complete sequence of chromosome of Haliscomenobacter hydrossis DSM 1100.</title>
        <authorList>
            <consortium name="US DOE Joint Genome Institute (JGI-PGF)"/>
            <person name="Lucas S."/>
            <person name="Han J."/>
            <person name="Lapidus A."/>
            <person name="Bruce D."/>
            <person name="Goodwin L."/>
            <person name="Pitluck S."/>
            <person name="Peters L."/>
            <person name="Kyrpides N."/>
            <person name="Mavromatis K."/>
            <person name="Ivanova N."/>
            <person name="Ovchinnikova G."/>
            <person name="Pagani I."/>
            <person name="Daligault H."/>
            <person name="Detter J.C."/>
            <person name="Han C."/>
            <person name="Land M."/>
            <person name="Hauser L."/>
            <person name="Markowitz V."/>
            <person name="Cheng J.-F."/>
            <person name="Hugenholtz P."/>
            <person name="Woyke T."/>
            <person name="Wu D."/>
            <person name="Verbarg S."/>
            <person name="Frueling A."/>
            <person name="Brambilla E."/>
            <person name="Klenk H.-P."/>
            <person name="Eisen J.A."/>
        </authorList>
    </citation>
    <scope>NUCLEOTIDE SEQUENCE</scope>
    <source>
        <strain>DSM 1100</strain>
    </source>
</reference>
<gene>
    <name evidence="2" type="ordered locus">Halhy_5065</name>
</gene>
<dbReference type="Proteomes" id="UP000008461">
    <property type="component" value="Chromosome"/>
</dbReference>
<dbReference type="EMBL" id="CP002691">
    <property type="protein sequence ID" value="AEE52891.1"/>
    <property type="molecule type" value="Genomic_DNA"/>
</dbReference>
<sequence length="101" mass="11575">MNIDRNQIWVGIVTGLLVPFVGYAVLLMVSEKLDEWLPQFTTDGESVIMPRTLYLLAICINLIPFHLFDRRRFAKAMRGVIIATMILGVAWLVYFGKNMLD</sequence>
<dbReference type="OrthoDB" id="1493500at2"/>
<feature type="transmembrane region" description="Helical" evidence="1">
    <location>
        <begin position="48"/>
        <end position="68"/>
    </location>
</feature>
<feature type="transmembrane region" description="Helical" evidence="1">
    <location>
        <begin position="80"/>
        <end position="96"/>
    </location>
</feature>
<dbReference type="RefSeq" id="WP_013767426.1">
    <property type="nucleotide sequence ID" value="NC_015510.1"/>
</dbReference>
<proteinExistence type="predicted"/>
<name>F4L2D8_HALH1</name>
<keyword evidence="3" id="KW-1185">Reference proteome</keyword>
<keyword evidence="1" id="KW-0472">Membrane</keyword>
<feature type="transmembrane region" description="Helical" evidence="1">
    <location>
        <begin position="7"/>
        <end position="28"/>
    </location>
</feature>
<organism evidence="2 3">
    <name type="scientific">Haliscomenobacter hydrossis (strain ATCC 27775 / DSM 1100 / LMG 10767 / O)</name>
    <dbReference type="NCBI Taxonomy" id="760192"/>
    <lineage>
        <taxon>Bacteria</taxon>
        <taxon>Pseudomonadati</taxon>
        <taxon>Bacteroidota</taxon>
        <taxon>Saprospiria</taxon>
        <taxon>Saprospirales</taxon>
        <taxon>Haliscomenobacteraceae</taxon>
        <taxon>Haliscomenobacter</taxon>
    </lineage>
</organism>
<evidence type="ECO:0000313" key="2">
    <source>
        <dbReference type="EMBL" id="AEE52891.1"/>
    </source>
</evidence>
<evidence type="ECO:0000256" key="1">
    <source>
        <dbReference type="SAM" id="Phobius"/>
    </source>
</evidence>
<evidence type="ECO:0000313" key="3">
    <source>
        <dbReference type="Proteomes" id="UP000008461"/>
    </source>
</evidence>
<dbReference type="KEGG" id="hhy:Halhy_5065"/>
<reference evidence="2 3" key="1">
    <citation type="journal article" date="2011" name="Stand. Genomic Sci.">
        <title>Complete genome sequence of Haliscomenobacter hydrossis type strain (O).</title>
        <authorList>
            <consortium name="US DOE Joint Genome Institute (JGI-PGF)"/>
            <person name="Daligault H."/>
            <person name="Lapidus A."/>
            <person name="Zeytun A."/>
            <person name="Nolan M."/>
            <person name="Lucas S."/>
            <person name="Del Rio T.G."/>
            <person name="Tice H."/>
            <person name="Cheng J.F."/>
            <person name="Tapia R."/>
            <person name="Han C."/>
            <person name="Goodwin L."/>
            <person name="Pitluck S."/>
            <person name="Liolios K."/>
            <person name="Pagani I."/>
            <person name="Ivanova N."/>
            <person name="Huntemann M."/>
            <person name="Mavromatis K."/>
            <person name="Mikhailova N."/>
            <person name="Pati A."/>
            <person name="Chen A."/>
            <person name="Palaniappan K."/>
            <person name="Land M."/>
            <person name="Hauser L."/>
            <person name="Brambilla E.M."/>
            <person name="Rohde M."/>
            <person name="Verbarg S."/>
            <person name="Goker M."/>
            <person name="Bristow J."/>
            <person name="Eisen J.A."/>
            <person name="Markowitz V."/>
            <person name="Hugenholtz P."/>
            <person name="Kyrpides N.C."/>
            <person name="Klenk H.P."/>
            <person name="Woyke T."/>
        </authorList>
    </citation>
    <scope>NUCLEOTIDE SEQUENCE [LARGE SCALE GENOMIC DNA]</scope>
    <source>
        <strain evidence="3">ATCC 27775 / DSM 1100 / LMG 10767 / O</strain>
    </source>
</reference>
<keyword evidence="1" id="KW-1133">Transmembrane helix</keyword>
<accession>F4L2D8</accession>
<dbReference type="HOGENOM" id="CLU_2287574_0_0_10"/>
<dbReference type="AlphaFoldDB" id="F4L2D8"/>
<keyword evidence="1" id="KW-0812">Transmembrane</keyword>
<dbReference type="STRING" id="760192.Halhy_5065"/>